<dbReference type="SUPFAM" id="SSF53155">
    <property type="entry name" value="Methylated DNA-protein cysteine methyltransferase domain"/>
    <property type="match status" value="1"/>
</dbReference>
<evidence type="ECO:0000256" key="6">
    <source>
        <dbReference type="ARBA" id="ARBA00022763"/>
    </source>
</evidence>
<dbReference type="InterPro" id="IPR014048">
    <property type="entry name" value="MethylDNA_cys_MeTrfase_DNA-bd"/>
</dbReference>
<comment type="similarity">
    <text evidence="2 9">Belongs to the MGMT family.</text>
</comment>
<dbReference type="Pfam" id="PF02870">
    <property type="entry name" value="Methyltransf_1N"/>
    <property type="match status" value="1"/>
</dbReference>
<comment type="catalytic activity">
    <reaction evidence="8 9">
        <text>a 6-O-methyl-2'-deoxyguanosine in DNA + L-cysteinyl-[protein] = S-methyl-L-cysteinyl-[protein] + a 2'-deoxyguanosine in DNA</text>
        <dbReference type="Rhea" id="RHEA:24000"/>
        <dbReference type="Rhea" id="RHEA-COMP:10131"/>
        <dbReference type="Rhea" id="RHEA-COMP:10132"/>
        <dbReference type="Rhea" id="RHEA-COMP:11367"/>
        <dbReference type="Rhea" id="RHEA-COMP:11368"/>
        <dbReference type="ChEBI" id="CHEBI:29950"/>
        <dbReference type="ChEBI" id="CHEBI:82612"/>
        <dbReference type="ChEBI" id="CHEBI:85445"/>
        <dbReference type="ChEBI" id="CHEBI:85448"/>
        <dbReference type="EC" id="2.1.1.63"/>
    </reaction>
</comment>
<dbReference type="PANTHER" id="PTHR10815">
    <property type="entry name" value="METHYLATED-DNA--PROTEIN-CYSTEINE METHYLTRANSFERASE"/>
    <property type="match status" value="1"/>
</dbReference>
<dbReference type="PANTHER" id="PTHR10815:SF5">
    <property type="entry name" value="METHYLATED-DNA--PROTEIN-CYSTEINE METHYLTRANSFERASE"/>
    <property type="match status" value="1"/>
</dbReference>
<dbReference type="EMBL" id="LR743504">
    <property type="protein sequence ID" value="CAA2104890.1"/>
    <property type="molecule type" value="Genomic_DNA"/>
</dbReference>
<evidence type="ECO:0000259" key="10">
    <source>
        <dbReference type="Pfam" id="PF01035"/>
    </source>
</evidence>
<dbReference type="GO" id="GO:0005737">
    <property type="term" value="C:cytoplasm"/>
    <property type="evidence" value="ECO:0007669"/>
    <property type="project" value="UniProtKB-SubCell"/>
</dbReference>
<dbReference type="GO" id="GO:0006307">
    <property type="term" value="P:DNA alkylation repair"/>
    <property type="evidence" value="ECO:0007669"/>
    <property type="project" value="UniProtKB-UniRule"/>
</dbReference>
<dbReference type="InterPro" id="IPR036388">
    <property type="entry name" value="WH-like_DNA-bd_sf"/>
</dbReference>
<evidence type="ECO:0000256" key="1">
    <source>
        <dbReference type="ARBA" id="ARBA00001286"/>
    </source>
</evidence>
<name>A0A679J8B1_9HYPH</name>
<dbReference type="NCBIfam" id="TIGR00589">
    <property type="entry name" value="ogt"/>
    <property type="match status" value="1"/>
</dbReference>
<evidence type="ECO:0000256" key="3">
    <source>
        <dbReference type="ARBA" id="ARBA00022490"/>
    </source>
</evidence>
<comment type="subcellular location">
    <subcellularLocation>
        <location evidence="9">Cytoplasm</location>
    </subcellularLocation>
</comment>
<evidence type="ECO:0000313" key="12">
    <source>
        <dbReference type="EMBL" id="CAA2104890.1"/>
    </source>
</evidence>
<feature type="active site" description="Nucleophile; methyl group acceptor" evidence="9">
    <location>
        <position position="129"/>
    </location>
</feature>
<keyword evidence="6 9" id="KW-0227">DNA damage</keyword>
<keyword evidence="5 9" id="KW-0808">Transferase</keyword>
<dbReference type="InterPro" id="IPR001497">
    <property type="entry name" value="MethylDNA_cys_MeTrfase_AS"/>
</dbReference>
<keyword evidence="4 9" id="KW-0489">Methyltransferase</keyword>
<sequence length="170" mass="18303">MPDTRYTFLDTPIGALLLAGTDERLRYIGFPTGKGAVTPRADWHRDDAAFAEGRRQLSTYFAGRLTRFDLDLDPRGTPFQLAVWEELTRIPPGETISYGELAKRIGRPSASRAVGAANGANPLPIVVPCHRVIGAAGSLTGFAGGLDTKRWLLALERGTASTVPAQLSLL</sequence>
<dbReference type="CDD" id="cd06445">
    <property type="entry name" value="ATase"/>
    <property type="match status" value="1"/>
</dbReference>
<dbReference type="GO" id="GO:0003908">
    <property type="term" value="F:methylated-DNA-[protein]-cysteine S-methyltransferase activity"/>
    <property type="evidence" value="ECO:0007669"/>
    <property type="project" value="UniProtKB-UniRule"/>
</dbReference>
<evidence type="ECO:0000256" key="8">
    <source>
        <dbReference type="ARBA" id="ARBA00049348"/>
    </source>
</evidence>
<feature type="domain" description="Methylguanine DNA methyltransferase ribonuclease-like" evidence="11">
    <location>
        <begin position="5"/>
        <end position="74"/>
    </location>
</feature>
<evidence type="ECO:0000256" key="5">
    <source>
        <dbReference type="ARBA" id="ARBA00022679"/>
    </source>
</evidence>
<evidence type="ECO:0000256" key="7">
    <source>
        <dbReference type="ARBA" id="ARBA00023204"/>
    </source>
</evidence>
<reference evidence="12" key="1">
    <citation type="submission" date="2019-12" db="EMBL/GenBank/DDBJ databases">
        <authorList>
            <person name="Cremers G."/>
        </authorList>
    </citation>
    <scope>NUCLEOTIDE SEQUENCE</scope>
    <source>
        <strain evidence="12">Mbul1</strain>
    </source>
</reference>
<keyword evidence="3 9" id="KW-0963">Cytoplasm</keyword>
<evidence type="ECO:0000256" key="4">
    <source>
        <dbReference type="ARBA" id="ARBA00022603"/>
    </source>
</evidence>
<gene>
    <name evidence="12" type="primary">ogt</name>
    <name evidence="12" type="ORF">MBUL_02920</name>
</gene>
<dbReference type="EC" id="2.1.1.63" evidence="9"/>
<evidence type="ECO:0000256" key="9">
    <source>
        <dbReference type="HAMAP-Rule" id="MF_00772"/>
    </source>
</evidence>
<feature type="domain" description="Methylated-DNA-[protein]-cysteine S-methyltransferase DNA binding" evidence="10">
    <location>
        <begin position="78"/>
        <end position="157"/>
    </location>
</feature>
<dbReference type="AlphaFoldDB" id="A0A679J8B1"/>
<comment type="catalytic activity">
    <reaction evidence="1 9">
        <text>a 4-O-methyl-thymidine in DNA + L-cysteinyl-[protein] = a thymidine in DNA + S-methyl-L-cysteinyl-[protein]</text>
        <dbReference type="Rhea" id="RHEA:53428"/>
        <dbReference type="Rhea" id="RHEA-COMP:10131"/>
        <dbReference type="Rhea" id="RHEA-COMP:10132"/>
        <dbReference type="Rhea" id="RHEA-COMP:13555"/>
        <dbReference type="Rhea" id="RHEA-COMP:13556"/>
        <dbReference type="ChEBI" id="CHEBI:29950"/>
        <dbReference type="ChEBI" id="CHEBI:82612"/>
        <dbReference type="ChEBI" id="CHEBI:137386"/>
        <dbReference type="ChEBI" id="CHEBI:137387"/>
        <dbReference type="EC" id="2.1.1.63"/>
    </reaction>
</comment>
<dbReference type="GO" id="GO:0032259">
    <property type="term" value="P:methylation"/>
    <property type="evidence" value="ECO:0007669"/>
    <property type="project" value="UniProtKB-KW"/>
</dbReference>
<dbReference type="SUPFAM" id="SSF46767">
    <property type="entry name" value="Methylated DNA-protein cysteine methyltransferase, C-terminal domain"/>
    <property type="match status" value="1"/>
</dbReference>
<evidence type="ECO:0000256" key="2">
    <source>
        <dbReference type="ARBA" id="ARBA00008711"/>
    </source>
</evidence>
<keyword evidence="7 9" id="KW-0234">DNA repair</keyword>
<dbReference type="HAMAP" id="MF_00772">
    <property type="entry name" value="OGT"/>
    <property type="match status" value="1"/>
</dbReference>
<protein>
    <recommendedName>
        <fullName evidence="9">Methylated-DNA--protein-cysteine methyltransferase</fullName>
        <ecNumber evidence="9">2.1.1.63</ecNumber>
    </recommendedName>
    <alternativeName>
        <fullName evidence="9">6-O-methylguanine-DNA methyltransferase</fullName>
        <shortName evidence="9">MGMT</shortName>
    </alternativeName>
    <alternativeName>
        <fullName evidence="9">O-6-methylguanine-DNA-alkyltransferase</fullName>
    </alternativeName>
</protein>
<organism evidence="12">
    <name type="scientific">Methylobacterium bullatum</name>
    <dbReference type="NCBI Taxonomy" id="570505"/>
    <lineage>
        <taxon>Bacteria</taxon>
        <taxon>Pseudomonadati</taxon>
        <taxon>Pseudomonadota</taxon>
        <taxon>Alphaproteobacteria</taxon>
        <taxon>Hyphomicrobiales</taxon>
        <taxon>Methylobacteriaceae</taxon>
        <taxon>Methylobacterium</taxon>
    </lineage>
</organism>
<proteinExistence type="inferred from homology"/>
<dbReference type="Gene3D" id="3.30.160.70">
    <property type="entry name" value="Methylated DNA-protein cysteine methyltransferase domain"/>
    <property type="match status" value="1"/>
</dbReference>
<dbReference type="PROSITE" id="PS00374">
    <property type="entry name" value="MGMT"/>
    <property type="match status" value="1"/>
</dbReference>
<comment type="miscellaneous">
    <text evidence="9">This enzyme catalyzes only one turnover and therefore is not strictly catalytic. According to one definition, an enzyme is a biocatalyst that acts repeatedly and over many reaction cycles.</text>
</comment>
<accession>A0A679J8B1</accession>
<dbReference type="InterPro" id="IPR036631">
    <property type="entry name" value="MGMT_N_sf"/>
</dbReference>
<dbReference type="FunFam" id="1.10.10.10:FF:000214">
    <property type="entry name" value="Methylated-DNA--protein-cysteine methyltransferase"/>
    <property type="match status" value="1"/>
</dbReference>
<dbReference type="InterPro" id="IPR008332">
    <property type="entry name" value="MethylG_MeTrfase_N"/>
</dbReference>
<dbReference type="InterPro" id="IPR036217">
    <property type="entry name" value="MethylDNA_cys_MeTrfase_DNAb"/>
</dbReference>
<dbReference type="Pfam" id="PF01035">
    <property type="entry name" value="DNA_binding_1"/>
    <property type="match status" value="1"/>
</dbReference>
<comment type="function">
    <text evidence="9">Involved in the cellular defense against the biological effects of O6-methylguanine (O6-MeG) and O4-methylthymine (O4-MeT) in DNA. Repairs the methylated nucleobase in DNA by stoichiometrically transferring the methyl group to a cysteine residue in the enzyme. This is a suicide reaction: the enzyme is irreversibly inactivated.</text>
</comment>
<dbReference type="InterPro" id="IPR023546">
    <property type="entry name" value="MGMT"/>
</dbReference>
<dbReference type="Gene3D" id="1.10.10.10">
    <property type="entry name" value="Winged helix-like DNA-binding domain superfamily/Winged helix DNA-binding domain"/>
    <property type="match status" value="1"/>
</dbReference>
<evidence type="ECO:0000259" key="11">
    <source>
        <dbReference type="Pfam" id="PF02870"/>
    </source>
</evidence>